<dbReference type="CDD" id="cd21150">
    <property type="entry name" value="PUA_NSun6-like"/>
    <property type="match status" value="1"/>
</dbReference>
<proteinExistence type="inferred from homology"/>
<dbReference type="Gene3D" id="2.30.130.10">
    <property type="entry name" value="PUA domain"/>
    <property type="match status" value="1"/>
</dbReference>
<evidence type="ECO:0000313" key="8">
    <source>
        <dbReference type="Proteomes" id="UP000504629"/>
    </source>
</evidence>
<evidence type="ECO:0000256" key="2">
    <source>
        <dbReference type="ARBA" id="ARBA00022603"/>
    </source>
</evidence>
<dbReference type="PRINTS" id="PR02008">
    <property type="entry name" value="RCMTFAMILY"/>
</dbReference>
<dbReference type="OrthoDB" id="260824at2759"/>
<evidence type="ECO:0000259" key="7">
    <source>
        <dbReference type="PROSITE" id="PS51686"/>
    </source>
</evidence>
<dbReference type="KEGG" id="bman:114248181"/>
<evidence type="ECO:0000313" key="9">
    <source>
        <dbReference type="RefSeq" id="XP_028037142.1"/>
    </source>
</evidence>
<dbReference type="PROSITE" id="PS01153">
    <property type="entry name" value="NOL1_NOP2_SUN"/>
    <property type="match status" value="1"/>
</dbReference>
<protein>
    <submittedName>
        <fullName evidence="9">Methyltransferase NSUN6</fullName>
    </submittedName>
</protein>
<name>A0A6J2K854_BOMMA</name>
<keyword evidence="2 6" id="KW-0489">Methyltransferase</keyword>
<feature type="binding site" evidence="6">
    <location>
        <begin position="205"/>
        <end position="211"/>
    </location>
    <ligand>
        <name>S-adenosyl-L-methionine</name>
        <dbReference type="ChEBI" id="CHEBI:59789"/>
    </ligand>
</feature>
<dbReference type="GO" id="GO:0008173">
    <property type="term" value="F:RNA methyltransferase activity"/>
    <property type="evidence" value="ECO:0007669"/>
    <property type="project" value="InterPro"/>
</dbReference>
<dbReference type="InterPro" id="IPR049560">
    <property type="entry name" value="MeTrfase_RsmB-F_NOP2_cat"/>
</dbReference>
<dbReference type="PANTHER" id="PTHR22807:SF34">
    <property type="entry name" value="TRNA (CYTOSINE(72)-C(5))-METHYLTRANSFERASE NSUN6"/>
    <property type="match status" value="1"/>
</dbReference>
<dbReference type="InterPro" id="IPR029063">
    <property type="entry name" value="SAM-dependent_MTases_sf"/>
</dbReference>
<dbReference type="SUPFAM" id="SSF53335">
    <property type="entry name" value="S-adenosyl-L-methionine-dependent methyltransferases"/>
    <property type="match status" value="1"/>
</dbReference>
<organism evidence="8 9">
    <name type="scientific">Bombyx mandarina</name>
    <name type="common">Wild silk moth</name>
    <name type="synonym">Wild silkworm</name>
    <dbReference type="NCBI Taxonomy" id="7092"/>
    <lineage>
        <taxon>Eukaryota</taxon>
        <taxon>Metazoa</taxon>
        <taxon>Ecdysozoa</taxon>
        <taxon>Arthropoda</taxon>
        <taxon>Hexapoda</taxon>
        <taxon>Insecta</taxon>
        <taxon>Pterygota</taxon>
        <taxon>Neoptera</taxon>
        <taxon>Endopterygota</taxon>
        <taxon>Lepidoptera</taxon>
        <taxon>Glossata</taxon>
        <taxon>Ditrysia</taxon>
        <taxon>Bombycoidea</taxon>
        <taxon>Bombycidae</taxon>
        <taxon>Bombycinae</taxon>
        <taxon>Bombyx</taxon>
    </lineage>
</organism>
<feature type="domain" description="SAM-dependent MTase RsmB/NOP-type" evidence="7">
    <location>
        <begin position="113"/>
        <end position="414"/>
    </location>
</feature>
<comment type="similarity">
    <text evidence="1 6">Belongs to the class I-like SAM-binding methyltransferase superfamily. RsmB/NOP family.</text>
</comment>
<feature type="active site" description="Nucleophile" evidence="6">
    <location>
        <position position="335"/>
    </location>
</feature>
<dbReference type="InterPro" id="IPR001678">
    <property type="entry name" value="MeTrfase_RsmB-F_NOP2_dom"/>
</dbReference>
<dbReference type="GeneID" id="114248181"/>
<dbReference type="PANTHER" id="PTHR22807">
    <property type="entry name" value="NOP2 YEAST -RELATED NOL1/NOP2/FMU SUN DOMAIN-CONTAINING"/>
    <property type="match status" value="1"/>
</dbReference>
<keyword evidence="3 6" id="KW-0808">Transferase</keyword>
<dbReference type="Proteomes" id="UP000504629">
    <property type="component" value="Unplaced"/>
</dbReference>
<reference evidence="9" key="1">
    <citation type="submission" date="2025-08" db="UniProtKB">
        <authorList>
            <consortium name="RefSeq"/>
        </authorList>
    </citation>
    <scope>IDENTIFICATION</scope>
    <source>
        <tissue evidence="9">Silk gland</tissue>
    </source>
</reference>
<dbReference type="PROSITE" id="PS51686">
    <property type="entry name" value="SAM_MT_RSMB_NOP"/>
    <property type="match status" value="1"/>
</dbReference>
<feature type="binding site" evidence="6">
    <location>
        <position position="285"/>
    </location>
    <ligand>
        <name>S-adenosyl-L-methionine</name>
        <dbReference type="ChEBI" id="CHEBI:59789"/>
    </ligand>
</feature>
<dbReference type="InterPro" id="IPR036974">
    <property type="entry name" value="PUA_sf"/>
</dbReference>
<evidence type="ECO:0000256" key="5">
    <source>
        <dbReference type="ARBA" id="ARBA00022884"/>
    </source>
</evidence>
<evidence type="ECO:0000256" key="6">
    <source>
        <dbReference type="PROSITE-ProRule" id="PRU01023"/>
    </source>
</evidence>
<evidence type="ECO:0000256" key="3">
    <source>
        <dbReference type="ARBA" id="ARBA00022679"/>
    </source>
</evidence>
<feature type="binding site" evidence="6">
    <location>
        <position position="229"/>
    </location>
    <ligand>
        <name>S-adenosyl-L-methionine</name>
        <dbReference type="ChEBI" id="CHEBI:59789"/>
    </ligand>
</feature>
<feature type="binding site" evidence="6">
    <location>
        <position position="256"/>
    </location>
    <ligand>
        <name>S-adenosyl-L-methionine</name>
        <dbReference type="ChEBI" id="CHEBI:59789"/>
    </ligand>
</feature>
<dbReference type="GO" id="GO:0003723">
    <property type="term" value="F:RNA binding"/>
    <property type="evidence" value="ECO:0007669"/>
    <property type="project" value="UniProtKB-UniRule"/>
</dbReference>
<keyword evidence="8" id="KW-1185">Reference proteome</keyword>
<evidence type="ECO:0000256" key="4">
    <source>
        <dbReference type="ARBA" id="ARBA00022691"/>
    </source>
</evidence>
<dbReference type="SUPFAM" id="SSF88697">
    <property type="entry name" value="PUA domain-like"/>
    <property type="match status" value="1"/>
</dbReference>
<dbReference type="InterPro" id="IPR023267">
    <property type="entry name" value="RCMT"/>
</dbReference>
<dbReference type="AlphaFoldDB" id="A0A6J2K854"/>
<dbReference type="RefSeq" id="XP_028037142.1">
    <property type="nucleotide sequence ID" value="XM_028181341.1"/>
</dbReference>
<sequence length="418" mass="46435">MDLQKWLKETPKYTTFRVNILKKNHHESLQQYLLQLADVFATKQIPSFYFLKPDCLILERWSDSVIVDPTGKEVIVDALCAAAVLRGAHVFAPGVMGLPSSLHLDEKVDIYGDLEKKCKRGLKSLYDGKKKYVGTGYLKMLRSELFDNGIKPSGIAVHTLMPVSRLPVVNESVCPKGELLLQNLPSIVCGWVVNAQSNEYILDMCAAPGNKTTHLAEMSKNQACITALDKTLEKTERIRETCQIQGVTCVTAYAFDATKCHSEESLGIANGPPFPSNCFDKILLDAPCSGLGQRPQLINMMSPKMIKSYKFLQRKLISEAVKLLKVSGKLVYSTCTVTEDENEGLVSWVLEKFPCLKLIPAEPLLGGPGLPNLGLDDEHRKMVQRFGPHIDALRPADEIYRDSIGFFIAAFTKTANNK</sequence>
<dbReference type="Gene3D" id="3.40.50.150">
    <property type="entry name" value="Vaccinia Virus protein VP39"/>
    <property type="match status" value="1"/>
</dbReference>
<dbReference type="Pfam" id="PF01189">
    <property type="entry name" value="Methyltr_RsmB-F"/>
    <property type="match status" value="1"/>
</dbReference>
<accession>A0A6J2K854</accession>
<dbReference type="PROSITE" id="PS50890">
    <property type="entry name" value="PUA"/>
    <property type="match status" value="1"/>
</dbReference>
<keyword evidence="4 6" id="KW-0949">S-adenosyl-L-methionine</keyword>
<dbReference type="InterPro" id="IPR015947">
    <property type="entry name" value="PUA-like_sf"/>
</dbReference>
<dbReference type="InterPro" id="IPR018314">
    <property type="entry name" value="RsmB/NOL1/NOP2-like_CS"/>
</dbReference>
<dbReference type="GO" id="GO:0001510">
    <property type="term" value="P:RNA methylation"/>
    <property type="evidence" value="ECO:0007669"/>
    <property type="project" value="InterPro"/>
</dbReference>
<keyword evidence="5 6" id="KW-0694">RNA-binding</keyword>
<evidence type="ECO:0000256" key="1">
    <source>
        <dbReference type="ARBA" id="ARBA00007494"/>
    </source>
</evidence>
<gene>
    <name evidence="9" type="primary">LOC114248181</name>
</gene>